<dbReference type="PANTHER" id="PTHR30487">
    <property type="entry name" value="TYPE 4 PREPILIN-LIKE PROTEINS LEADER PEPTIDE-PROCESSING ENZYME"/>
    <property type="match status" value="1"/>
</dbReference>
<dbReference type="GO" id="GO:0006465">
    <property type="term" value="P:signal peptide processing"/>
    <property type="evidence" value="ECO:0007669"/>
    <property type="project" value="TreeGrafter"/>
</dbReference>
<evidence type="ECO:0000259" key="3">
    <source>
        <dbReference type="Pfam" id="PF01478"/>
    </source>
</evidence>
<keyword evidence="2" id="KW-0812">Transmembrane</keyword>
<feature type="transmembrane region" description="Helical" evidence="2">
    <location>
        <begin position="115"/>
        <end position="136"/>
    </location>
</feature>
<evidence type="ECO:0000313" key="5">
    <source>
        <dbReference type="Proteomes" id="UP000243688"/>
    </source>
</evidence>
<feature type="transmembrane region" description="Helical" evidence="2">
    <location>
        <begin position="43"/>
        <end position="62"/>
    </location>
</feature>
<dbReference type="PANTHER" id="PTHR30487:SF0">
    <property type="entry name" value="PREPILIN LEADER PEPTIDASE_N-METHYLTRANSFERASE-RELATED"/>
    <property type="match status" value="1"/>
</dbReference>
<protein>
    <recommendedName>
        <fullName evidence="3">Prepilin type IV endopeptidase peptidase domain-containing protein</fullName>
    </recommendedName>
</protein>
<dbReference type="InterPro" id="IPR050882">
    <property type="entry name" value="Prepilin_peptidase/N-MTase"/>
</dbReference>
<feature type="transmembrane region" description="Helical" evidence="2">
    <location>
        <begin position="92"/>
        <end position="110"/>
    </location>
</feature>
<feature type="transmembrane region" description="Helical" evidence="2">
    <location>
        <begin position="194"/>
        <end position="220"/>
    </location>
</feature>
<dbReference type="InterPro" id="IPR000045">
    <property type="entry name" value="Prepilin_IV_endopep_pep"/>
</dbReference>
<dbReference type="Proteomes" id="UP000243688">
    <property type="component" value="Unassembled WGS sequence"/>
</dbReference>
<evidence type="ECO:0000313" key="4">
    <source>
        <dbReference type="EMBL" id="PDO10595.1"/>
    </source>
</evidence>
<dbReference type="GO" id="GO:0005886">
    <property type="term" value="C:plasma membrane"/>
    <property type="evidence" value="ECO:0007669"/>
    <property type="project" value="TreeGrafter"/>
</dbReference>
<organism evidence="4 5">
    <name type="scientific">Candidatus Reconcilbacillus cellulovorans</name>
    <dbReference type="NCBI Taxonomy" id="1906605"/>
    <lineage>
        <taxon>Bacteria</taxon>
        <taxon>Bacillati</taxon>
        <taxon>Bacillota</taxon>
        <taxon>Bacilli</taxon>
        <taxon>Bacillales</taxon>
        <taxon>Paenibacillaceae</taxon>
        <taxon>Candidatus Reconcilbacillus</taxon>
    </lineage>
</organism>
<dbReference type="Pfam" id="PF01478">
    <property type="entry name" value="Peptidase_A24"/>
    <property type="match status" value="1"/>
</dbReference>
<dbReference type="EMBL" id="MOXJ01000012">
    <property type="protein sequence ID" value="PDO10595.1"/>
    <property type="molecule type" value="Genomic_DNA"/>
</dbReference>
<dbReference type="AlphaFoldDB" id="A0A2A6E0T3"/>
<keyword evidence="2" id="KW-0472">Membrane</keyword>
<proteinExistence type="inferred from homology"/>
<dbReference type="GO" id="GO:0004190">
    <property type="term" value="F:aspartic-type endopeptidase activity"/>
    <property type="evidence" value="ECO:0007669"/>
    <property type="project" value="InterPro"/>
</dbReference>
<comment type="caution">
    <text evidence="4">The sequence shown here is derived from an EMBL/GenBank/DDBJ whole genome shotgun (WGS) entry which is preliminary data.</text>
</comment>
<feature type="transmembrane region" description="Helical" evidence="2">
    <location>
        <begin position="156"/>
        <end position="182"/>
    </location>
</feature>
<evidence type="ECO:0000256" key="2">
    <source>
        <dbReference type="SAM" id="Phobius"/>
    </source>
</evidence>
<keyword evidence="2" id="KW-1133">Transmembrane helix</keyword>
<name>A0A2A6E0T3_9BACL</name>
<evidence type="ECO:0000256" key="1">
    <source>
        <dbReference type="ARBA" id="ARBA00005801"/>
    </source>
</evidence>
<accession>A0A2A6E0T3</accession>
<feature type="domain" description="Prepilin type IV endopeptidase peptidase" evidence="3">
    <location>
        <begin position="73"/>
        <end position="181"/>
    </location>
</feature>
<comment type="similarity">
    <text evidence="1">Belongs to the peptidase A24 family.</text>
</comment>
<reference evidence="4 5" key="1">
    <citation type="submission" date="2016-12" db="EMBL/GenBank/DDBJ databases">
        <title>Candidatus Reconcilibacillus cellulovorans genome.</title>
        <authorList>
            <person name="Kolinko S."/>
            <person name="Wu Y.-W."/>
            <person name="Tachea F."/>
            <person name="Denzel E."/>
            <person name="Hiras J."/>
            <person name="Baecker N."/>
            <person name="Chan L.J."/>
            <person name="Eichorst S.A."/>
            <person name="Frey D."/>
            <person name="Adams P.D."/>
            <person name="Pray T."/>
            <person name="Tanjore D."/>
            <person name="Petzold C.J."/>
            <person name="Gladden J.M."/>
            <person name="Simmons B.A."/>
            <person name="Singer S.W."/>
        </authorList>
    </citation>
    <scope>NUCLEOTIDE SEQUENCE [LARGE SCALE GENOMIC DNA]</scope>
    <source>
        <strain evidence="4">JTherm</strain>
    </source>
</reference>
<dbReference type="Gene3D" id="1.20.120.1220">
    <property type="match status" value="1"/>
</dbReference>
<sequence length="224" mass="23987">MEVFVGSALVAGGFAIGAAADEIARRLLRFRDDCNEEKSGAVWTTAVGLVTAFWFWAIFTAVSETEERVVGAALLVFCAVCTATDLRCRLILNVVVFPFAALFAALRLFVRPEPFWHYALGALAGAAALFAVGLAFERFGRRQGVGGGDVKMMFALGSVLGLKLAFLCLFFASAAGSLYGLFRIAASGGDRSIFLPFGPFLSLGALAAFVWGEALLTWYVSLWI</sequence>
<gene>
    <name evidence="4" type="ORF">BLM47_06345</name>
</gene>